<evidence type="ECO:0000256" key="2">
    <source>
        <dbReference type="ARBA" id="ARBA00022475"/>
    </source>
</evidence>
<feature type="transmembrane region" description="Helical" evidence="10">
    <location>
        <begin position="95"/>
        <end position="117"/>
    </location>
</feature>
<dbReference type="Proteomes" id="UP001275932">
    <property type="component" value="Unassembled WGS sequence"/>
</dbReference>
<dbReference type="HAMAP" id="MF_02078">
    <property type="entry name" value="MurJ_MviN"/>
    <property type="match status" value="1"/>
</dbReference>
<comment type="subcellular location">
    <subcellularLocation>
        <location evidence="1 10">Cell membrane</location>
        <topology evidence="1 10">Multi-pass membrane protein</topology>
    </subcellularLocation>
</comment>
<keyword evidence="2 10" id="KW-1003">Cell membrane</keyword>
<keyword evidence="7 10" id="KW-0472">Membrane</keyword>
<feature type="transmembrane region" description="Helical" evidence="10">
    <location>
        <begin position="31"/>
        <end position="51"/>
    </location>
</feature>
<evidence type="ECO:0000256" key="4">
    <source>
        <dbReference type="ARBA" id="ARBA00022960"/>
    </source>
</evidence>
<evidence type="ECO:0000256" key="9">
    <source>
        <dbReference type="ARBA" id="ARBA00061532"/>
    </source>
</evidence>
<dbReference type="PANTHER" id="PTHR47019">
    <property type="entry name" value="LIPID II FLIPPASE MURJ"/>
    <property type="match status" value="1"/>
</dbReference>
<evidence type="ECO:0000256" key="1">
    <source>
        <dbReference type="ARBA" id="ARBA00004651"/>
    </source>
</evidence>
<evidence type="ECO:0000256" key="11">
    <source>
        <dbReference type="PIRNR" id="PIRNR002869"/>
    </source>
</evidence>
<evidence type="ECO:0000256" key="7">
    <source>
        <dbReference type="ARBA" id="ARBA00023136"/>
    </source>
</evidence>
<feature type="transmembrane region" description="Helical" evidence="10">
    <location>
        <begin position="317"/>
        <end position="340"/>
    </location>
</feature>
<keyword evidence="6 10" id="KW-1133">Transmembrane helix</keyword>
<evidence type="ECO:0000256" key="10">
    <source>
        <dbReference type="HAMAP-Rule" id="MF_02078"/>
    </source>
</evidence>
<comment type="similarity">
    <text evidence="9 10 11">Belongs to the MurJ/MviN family.</text>
</comment>
<feature type="transmembrane region" description="Helical" evidence="10">
    <location>
        <begin position="360"/>
        <end position="381"/>
    </location>
</feature>
<accession>A0ABU4WG96</accession>
<evidence type="ECO:0000256" key="3">
    <source>
        <dbReference type="ARBA" id="ARBA00022692"/>
    </source>
</evidence>
<dbReference type="RefSeq" id="WP_370397025.1">
    <property type="nucleotide sequence ID" value="NZ_JALBUT010000005.1"/>
</dbReference>
<feature type="transmembrane region" description="Helical" evidence="10">
    <location>
        <begin position="418"/>
        <end position="437"/>
    </location>
</feature>
<sequence length="518" mass="55786">MAKSSRSLKNILKVAFGTFGSRVLGLLRDTLTLAFLGVNAVSSAFFFGFTIPNLFRRLMGEGALSSAFIPIFSQTLKNGGEEKAFDFLNKIITRAFLVLCAIVVLGISISEIFYFFAEKSAHFSGERFLAGSAFTSIMLPYMILICLAALICAALNVLGHFALPALTAVWLNIAIISSILIGAALFKGNSNAIAKCMCAGVLAGGLAQLFIPLFQLKRSGWRFSPSLKSTSEVREFNALFLPALAGASVIQANILVSNMLALKVSDIAVSAIYVSSRLIELPLGIFTFAIITVYFPKLSLASANSEGGEYSRHFSNAIISLMLICVPSCVGLIALAPEILKLLFEWGKFGNADVELCTPILILGSIGIPFYSLATLSSRGFHSVKDMKTPMKVSAMAFIVNLTSALLLMGRFGAMGLVGANVISGIFQAALLSALFSKRRKMQNVFFEILKILTASVLMGLSLWILKPCLSSLLSGKLSAAANAAILVPLGIAIYTMLLFVFKFREFGEVKKLMRRKD</sequence>
<proteinExistence type="inferred from homology"/>
<dbReference type="PIRSF" id="PIRSF002869">
    <property type="entry name" value="MviN"/>
    <property type="match status" value="1"/>
</dbReference>
<dbReference type="EMBL" id="JALBUT010000005">
    <property type="protein sequence ID" value="MDX8415578.1"/>
    <property type="molecule type" value="Genomic_DNA"/>
</dbReference>
<dbReference type="Pfam" id="PF03023">
    <property type="entry name" value="MurJ"/>
    <property type="match status" value="1"/>
</dbReference>
<name>A0ABU4WG96_9BACT</name>
<dbReference type="InterPro" id="IPR004268">
    <property type="entry name" value="MurJ"/>
</dbReference>
<dbReference type="InterPro" id="IPR051050">
    <property type="entry name" value="Lipid_II_flippase_MurJ/MviN"/>
</dbReference>
<evidence type="ECO:0000313" key="13">
    <source>
        <dbReference type="Proteomes" id="UP001275932"/>
    </source>
</evidence>
<keyword evidence="10 11" id="KW-0813">Transport</keyword>
<feature type="transmembrane region" description="Helical" evidence="10">
    <location>
        <begin position="276"/>
        <end position="296"/>
    </location>
</feature>
<evidence type="ECO:0000256" key="5">
    <source>
        <dbReference type="ARBA" id="ARBA00022984"/>
    </source>
</evidence>
<feature type="transmembrane region" description="Helical" evidence="10">
    <location>
        <begin position="236"/>
        <end position="256"/>
    </location>
</feature>
<comment type="function">
    <text evidence="8 10 11">Involved in peptidoglycan biosynthesis. Transports lipid-linked peptidoglycan precursors from the inner to the outer leaflet of the cytoplasmic membrane.</text>
</comment>
<feature type="transmembrane region" description="Helical" evidence="10">
    <location>
        <begin position="478"/>
        <end position="502"/>
    </location>
</feature>
<protein>
    <recommendedName>
        <fullName evidence="10">Probable lipid II flippase MurJ</fullName>
    </recommendedName>
</protein>
<organism evidence="12 13">
    <name type="scientific">Intestinicryptomonas porci</name>
    <dbReference type="NCBI Taxonomy" id="2926320"/>
    <lineage>
        <taxon>Bacteria</taxon>
        <taxon>Pseudomonadati</taxon>
        <taxon>Verrucomicrobiota</taxon>
        <taxon>Opitutia</taxon>
        <taxon>Opitutales</taxon>
        <taxon>Intestinicryptomonaceae</taxon>
        <taxon>Intestinicryptomonas</taxon>
    </lineage>
</organism>
<evidence type="ECO:0000256" key="6">
    <source>
        <dbReference type="ARBA" id="ARBA00022989"/>
    </source>
</evidence>
<dbReference type="PRINTS" id="PR01806">
    <property type="entry name" value="VIRFACTRMVIN"/>
</dbReference>
<evidence type="ECO:0000313" key="12">
    <source>
        <dbReference type="EMBL" id="MDX8415578.1"/>
    </source>
</evidence>
<reference evidence="12 13" key="1">
    <citation type="submission" date="2022-03" db="EMBL/GenBank/DDBJ databases">
        <title>Novel taxa within the pig intestine.</title>
        <authorList>
            <person name="Wylensek D."/>
            <person name="Bishof K."/>
            <person name="Afrizal A."/>
            <person name="Clavel T."/>
        </authorList>
    </citation>
    <scope>NUCLEOTIDE SEQUENCE [LARGE SCALE GENOMIC DNA]</scope>
    <source>
        <strain evidence="12 13">CLA-KB-P66</strain>
    </source>
</reference>
<dbReference type="CDD" id="cd13123">
    <property type="entry name" value="MATE_MurJ_like"/>
    <property type="match status" value="1"/>
</dbReference>
<keyword evidence="10 11" id="KW-0961">Cell wall biogenesis/degradation</keyword>
<feature type="transmembrane region" description="Helical" evidence="10">
    <location>
        <begin position="165"/>
        <end position="186"/>
    </location>
</feature>
<keyword evidence="13" id="KW-1185">Reference proteome</keyword>
<keyword evidence="5 10" id="KW-0573">Peptidoglycan synthesis</keyword>
<feature type="transmembrane region" description="Helical" evidence="10">
    <location>
        <begin position="393"/>
        <end position="412"/>
    </location>
</feature>
<comment type="pathway">
    <text evidence="10">Cell wall biogenesis; peptidoglycan biosynthesis.</text>
</comment>
<feature type="transmembrane region" description="Helical" evidence="10">
    <location>
        <begin position="137"/>
        <end position="158"/>
    </location>
</feature>
<feature type="transmembrane region" description="Helical" evidence="10">
    <location>
        <begin position="449"/>
        <end position="466"/>
    </location>
</feature>
<dbReference type="PANTHER" id="PTHR47019:SF1">
    <property type="entry name" value="LIPID II FLIPPASE MURJ"/>
    <property type="match status" value="1"/>
</dbReference>
<keyword evidence="3 10" id="KW-0812">Transmembrane</keyword>
<evidence type="ECO:0000256" key="8">
    <source>
        <dbReference type="ARBA" id="ARBA00060041"/>
    </source>
</evidence>
<keyword evidence="4 10" id="KW-0133">Cell shape</keyword>
<dbReference type="NCBIfam" id="TIGR01695">
    <property type="entry name" value="murJ_mviN"/>
    <property type="match status" value="1"/>
</dbReference>
<comment type="caution">
    <text evidence="12">The sequence shown here is derived from an EMBL/GenBank/DDBJ whole genome shotgun (WGS) entry which is preliminary data.</text>
</comment>
<gene>
    <name evidence="10 12" type="primary">murJ</name>
    <name evidence="12" type="ORF">MOX91_05210</name>
</gene>
<feature type="transmembrane region" description="Helical" evidence="10">
    <location>
        <begin position="192"/>
        <end position="216"/>
    </location>
</feature>